<sequence>MSLRPQSALPPVPEDTARIARTAFRRGNPYLLLRDHLGPIFADTAFADLYPARGQPAYAPWRLALVTLMQFREGLSDRQAAEAVRARIDWKYLLALDLIDSGFDHSLLCEFRGRLLQHAASERLLARILDTARDQGLLKARGRQRTDSTHVLAAVRDLNRVELLAETLRAALNAVAIVAPAWLRVLAPPEWHSRYDHRIEETRLPETGAKREAYVLQVGADGYRLLAALDDADAPPPAAALAAVAVLRRVWARHFVRGSGTDGEAGWVRLREVRGRGPGDRVESPYDIDARFRAKSGTDWTGYMVHLTETCDHGLPRLVVHTDTTPANVHEAVRTGAIHEALSEAGLTPSEHLVDAAYVSAEQLVAATARYGIDLIGPTRSNHSWQRRNAEAIQVADFIVDWERRRARCPEGHESTSWGEYRDAANARPFIRASFSPGDCRPCPAKPRCTRATSRRLTLHPRAEHEALAAARKQHESEQGRRLYEQRQGIEGTISQGVRSFGLRRARYRGLAKTTFQGVATAAALNLDRLAAWFGHRPLASAHTSRFSALAA</sequence>
<dbReference type="PANTHER" id="PTHR35604:SF2">
    <property type="entry name" value="TRANSPOSASE INSH FOR INSERTION SEQUENCE ELEMENT IS5A-RELATED"/>
    <property type="match status" value="1"/>
</dbReference>
<feature type="domain" description="Transposase DDE" evidence="2">
    <location>
        <begin position="409"/>
        <end position="531"/>
    </location>
</feature>
<evidence type="ECO:0000313" key="3">
    <source>
        <dbReference type="EMBL" id="KAB7781915.1"/>
    </source>
</evidence>
<proteinExistence type="predicted"/>
<accession>A0A833IZT3</accession>
<dbReference type="InterPro" id="IPR047629">
    <property type="entry name" value="IS1182_transpos"/>
</dbReference>
<dbReference type="Pfam" id="PF05598">
    <property type="entry name" value="DUF772"/>
    <property type="match status" value="1"/>
</dbReference>
<gene>
    <name evidence="3" type="ORF">F8B43_5618</name>
</gene>
<name>A0A833IZT3_9HYPH</name>
<evidence type="ECO:0000259" key="1">
    <source>
        <dbReference type="Pfam" id="PF05598"/>
    </source>
</evidence>
<dbReference type="AlphaFoldDB" id="A0A833IZT3"/>
<protein>
    <submittedName>
        <fullName evidence="3">Transposase</fullName>
    </submittedName>
</protein>
<dbReference type="EMBL" id="WEKV01000024">
    <property type="protein sequence ID" value="KAB7781915.1"/>
    <property type="molecule type" value="Genomic_DNA"/>
</dbReference>
<dbReference type="PANTHER" id="PTHR35604">
    <property type="entry name" value="TRANSPOSASE INSH FOR INSERTION SEQUENCE ELEMENT IS5A-RELATED"/>
    <property type="match status" value="1"/>
</dbReference>
<dbReference type="InterPro" id="IPR025668">
    <property type="entry name" value="Tnp_DDE_dom"/>
</dbReference>
<organism evidence="3 4">
    <name type="scientific">Methylorubrum populi</name>
    <dbReference type="NCBI Taxonomy" id="223967"/>
    <lineage>
        <taxon>Bacteria</taxon>
        <taxon>Pseudomonadati</taxon>
        <taxon>Pseudomonadota</taxon>
        <taxon>Alphaproteobacteria</taxon>
        <taxon>Hyphomicrobiales</taxon>
        <taxon>Methylobacteriaceae</taxon>
        <taxon>Methylorubrum</taxon>
    </lineage>
</organism>
<dbReference type="Pfam" id="PF13751">
    <property type="entry name" value="DDE_Tnp_1_6"/>
    <property type="match status" value="1"/>
</dbReference>
<dbReference type="Proteomes" id="UP000469949">
    <property type="component" value="Unassembled WGS sequence"/>
</dbReference>
<evidence type="ECO:0000313" key="4">
    <source>
        <dbReference type="Proteomes" id="UP000469949"/>
    </source>
</evidence>
<dbReference type="NCBIfam" id="NF033551">
    <property type="entry name" value="transpos_IS1182"/>
    <property type="match status" value="1"/>
</dbReference>
<dbReference type="RefSeq" id="WP_152279166.1">
    <property type="nucleotide sequence ID" value="NZ_WEKV01000024.1"/>
</dbReference>
<dbReference type="InterPro" id="IPR008490">
    <property type="entry name" value="Transposase_InsH_N"/>
</dbReference>
<evidence type="ECO:0000259" key="2">
    <source>
        <dbReference type="Pfam" id="PF13751"/>
    </source>
</evidence>
<feature type="domain" description="Transposase InsH N-terminal" evidence="1">
    <location>
        <begin position="26"/>
        <end position="114"/>
    </location>
</feature>
<comment type="caution">
    <text evidence="3">The sequence shown here is derived from an EMBL/GenBank/DDBJ whole genome shotgun (WGS) entry which is preliminary data.</text>
</comment>
<reference evidence="3 4" key="1">
    <citation type="submission" date="2019-10" db="EMBL/GenBank/DDBJ databases">
        <title>Draft Genome Sequence of the Caffeine Degrading Methylotroph Methylorubrum populi PINKEL.</title>
        <authorList>
            <person name="Dawson S.C."/>
            <person name="Zhang X."/>
            <person name="Wright M.E."/>
            <person name="Sharma G."/>
            <person name="Langner J.T."/>
            <person name="Ditty J.L."/>
            <person name="Subuyuj G.A."/>
        </authorList>
    </citation>
    <scope>NUCLEOTIDE SEQUENCE [LARGE SCALE GENOMIC DNA]</scope>
    <source>
        <strain evidence="3 4">Pinkel</strain>
    </source>
</reference>